<name>A0A5K1IQP2_9ACTN</name>
<dbReference type="GO" id="GO:0000287">
    <property type="term" value="F:magnesium ion binding"/>
    <property type="evidence" value="ECO:0007669"/>
    <property type="project" value="TreeGrafter"/>
</dbReference>
<dbReference type="Proteomes" id="UP000405524">
    <property type="component" value="Unassembled WGS sequence"/>
</dbReference>
<dbReference type="NCBIfam" id="TIGR01484">
    <property type="entry name" value="HAD-SF-IIB"/>
    <property type="match status" value="1"/>
</dbReference>
<organism evidence="1 2">
    <name type="scientific">Collinsella intestinalis</name>
    <dbReference type="NCBI Taxonomy" id="147207"/>
    <lineage>
        <taxon>Bacteria</taxon>
        <taxon>Bacillati</taxon>
        <taxon>Actinomycetota</taxon>
        <taxon>Coriobacteriia</taxon>
        <taxon>Coriobacteriales</taxon>
        <taxon>Coriobacteriaceae</taxon>
        <taxon>Collinsella</taxon>
    </lineage>
</organism>
<dbReference type="NCBIfam" id="TIGR00099">
    <property type="entry name" value="Cof-subfamily"/>
    <property type="match status" value="1"/>
</dbReference>
<dbReference type="EMBL" id="CABWIC010000007">
    <property type="protein sequence ID" value="VWL90633.1"/>
    <property type="molecule type" value="Genomic_DNA"/>
</dbReference>
<dbReference type="InterPro" id="IPR023214">
    <property type="entry name" value="HAD_sf"/>
</dbReference>
<dbReference type="PROSITE" id="PS01229">
    <property type="entry name" value="COF_2"/>
    <property type="match status" value="1"/>
</dbReference>
<dbReference type="OrthoDB" id="3180855at2"/>
<dbReference type="EC" id="3.1.3.-" evidence="1"/>
<dbReference type="InterPro" id="IPR006379">
    <property type="entry name" value="HAD-SF_hydro_IIB"/>
</dbReference>
<evidence type="ECO:0000313" key="1">
    <source>
        <dbReference type="EMBL" id="VWL90633.1"/>
    </source>
</evidence>
<dbReference type="Pfam" id="PF08282">
    <property type="entry name" value="Hydrolase_3"/>
    <property type="match status" value="1"/>
</dbReference>
<dbReference type="GO" id="GO:0005829">
    <property type="term" value="C:cytosol"/>
    <property type="evidence" value="ECO:0007669"/>
    <property type="project" value="TreeGrafter"/>
</dbReference>
<dbReference type="GeneID" id="77465070"/>
<dbReference type="RefSeq" id="WP_152062876.1">
    <property type="nucleotide sequence ID" value="NZ_CABWIC010000007.1"/>
</dbReference>
<dbReference type="SUPFAM" id="SSF56784">
    <property type="entry name" value="HAD-like"/>
    <property type="match status" value="1"/>
</dbReference>
<dbReference type="PANTHER" id="PTHR10000:SF8">
    <property type="entry name" value="HAD SUPERFAMILY HYDROLASE-LIKE, TYPE 3"/>
    <property type="match status" value="1"/>
</dbReference>
<sequence length="266" mass="29487">MASKIKLIASDMDGTLLDENGQVPPETFDLILALRERGVRFVASSGRRYDRLCDFFSPVKDHMDFVASNGAQVFADGVQIDREVYSHLAIRRLAKTVAMFPNMHLALFDRTKSYLLDDEDKFVREVDKDLPNVERIYELPSPQVSIIKASIFCDDGNVMDNAYVLQRELGGLFTFAPSGSSYIDAMQPGISKASGIAQVMEYHGIDASEVMAFGDAMNDYEIIRFVGTGCAMANGRPALRAVADRVIGSNVEHAVQSEMRRVLESL</sequence>
<dbReference type="Gene3D" id="3.30.1240.10">
    <property type="match status" value="1"/>
</dbReference>
<dbReference type="InterPro" id="IPR000150">
    <property type="entry name" value="Cof"/>
</dbReference>
<dbReference type="InterPro" id="IPR036412">
    <property type="entry name" value="HAD-like_sf"/>
</dbReference>
<protein>
    <submittedName>
        <fullName evidence="1">5-amino-6-(5-phospho-D-ribitylamino)uracil phosphatase YbjI</fullName>
        <ecNumber evidence="1">3.1.3.-</ecNumber>
    </submittedName>
</protein>
<accession>A0A5K1IQP2</accession>
<dbReference type="SFLD" id="SFLDG01140">
    <property type="entry name" value="C2.B:_Phosphomannomutase_and_P"/>
    <property type="match status" value="1"/>
</dbReference>
<dbReference type="SFLD" id="SFLDS00003">
    <property type="entry name" value="Haloacid_Dehalogenase"/>
    <property type="match status" value="1"/>
</dbReference>
<evidence type="ECO:0000313" key="2">
    <source>
        <dbReference type="Proteomes" id="UP000405524"/>
    </source>
</evidence>
<proteinExistence type="predicted"/>
<dbReference type="PANTHER" id="PTHR10000">
    <property type="entry name" value="PHOSPHOSERINE PHOSPHATASE"/>
    <property type="match status" value="1"/>
</dbReference>
<reference evidence="1 2" key="1">
    <citation type="submission" date="2019-10" db="EMBL/GenBank/DDBJ databases">
        <authorList>
            <person name="Wolf R A."/>
        </authorList>
    </citation>
    <scope>NUCLEOTIDE SEQUENCE [LARGE SCALE GENOMIC DNA]</scope>
    <source>
        <strain evidence="1">Collinsella_intestinalis_DSM_13632</strain>
    </source>
</reference>
<dbReference type="Gene3D" id="3.40.50.1000">
    <property type="entry name" value="HAD superfamily/HAD-like"/>
    <property type="match status" value="1"/>
</dbReference>
<dbReference type="GO" id="GO:0016791">
    <property type="term" value="F:phosphatase activity"/>
    <property type="evidence" value="ECO:0007669"/>
    <property type="project" value="TreeGrafter"/>
</dbReference>
<dbReference type="AlphaFoldDB" id="A0A5K1IQP2"/>
<gene>
    <name evidence="1" type="primary">ybjI_1</name>
    <name evidence="1" type="ORF">JKKLCJKK_00077</name>
</gene>
<keyword evidence="1" id="KW-0378">Hydrolase</keyword>